<dbReference type="GO" id="GO:0004113">
    <property type="term" value="F:2',3'-cyclic-nucleotide 3'-phosphodiesterase activity"/>
    <property type="evidence" value="ECO:0007669"/>
    <property type="project" value="TreeGrafter"/>
</dbReference>
<feature type="active site" description="Proton donor" evidence="1">
    <location>
        <position position="68"/>
    </location>
</feature>
<organism evidence="2 3">
    <name type="scientific">Micavibrio aeruginosavorus</name>
    <dbReference type="NCBI Taxonomy" id="349221"/>
    <lineage>
        <taxon>Bacteria</taxon>
        <taxon>Pseudomonadati</taxon>
        <taxon>Bdellovibrionota</taxon>
        <taxon>Bdellovibrionia</taxon>
        <taxon>Bdellovibrionales</taxon>
        <taxon>Pseudobdellovibrionaceae</taxon>
        <taxon>Micavibrio</taxon>
    </lineage>
</organism>
<dbReference type="PANTHER" id="PTHR36303">
    <property type="entry name" value="2',3'-CYCLIC-NUCLEOTIDE 2'-PHOSPHODIESTERASE"/>
    <property type="match status" value="1"/>
</dbReference>
<proteinExistence type="predicted"/>
<dbReference type="AlphaFoldDB" id="A0A2W5HD73"/>
<gene>
    <name evidence="2" type="ORF">DI586_11055</name>
</gene>
<dbReference type="Gene3D" id="3.60.21.10">
    <property type="match status" value="1"/>
</dbReference>
<dbReference type="PANTHER" id="PTHR36303:SF1">
    <property type="entry name" value="2',3'-CYCLIC-NUCLEOTIDE 2'-PHOSPHODIESTERASE"/>
    <property type="match status" value="1"/>
</dbReference>
<name>A0A2W5HD73_9BACT</name>
<dbReference type="Pfam" id="PF13277">
    <property type="entry name" value="YmdB"/>
    <property type="match status" value="1"/>
</dbReference>
<evidence type="ECO:0000256" key="1">
    <source>
        <dbReference type="PIRSR" id="PIRSR004789-50"/>
    </source>
</evidence>
<evidence type="ECO:0000313" key="3">
    <source>
        <dbReference type="Proteomes" id="UP000249739"/>
    </source>
</evidence>
<protein>
    <submittedName>
        <fullName evidence="2">Metallophosphoesterase</fullName>
    </submittedName>
</protein>
<accession>A0A2W5HD73</accession>
<sequence length="270" mass="29686">MRILFIGDIVGRSGRDAFVQHLPMLKEKLKPDVIIVNGDNAAHGFGISTKICEEFFGLGVDCITGGNHIWDQREIIPFIGREERLLRTENYAKGVPGRGHYLKTLADGRKILILHLMGRLFMPEMENPFSVADEILAKYILGSNVNSIFVDIHAEATSEKMALAQYLNGRVSAVIGTHTHMPTADLQILSKGTGFQTDAGMTGDYDTVIGMKYEVPVQRFTKYFSTEKLSPGDGEGTLCGTFVTTSDQTGLAVSIDPVRVGPRLQNWIPA</sequence>
<reference evidence="2 3" key="1">
    <citation type="submission" date="2017-08" db="EMBL/GenBank/DDBJ databases">
        <title>Infants hospitalized years apart are colonized by the same room-sourced microbial strains.</title>
        <authorList>
            <person name="Brooks B."/>
            <person name="Olm M.R."/>
            <person name="Firek B.A."/>
            <person name="Baker R."/>
            <person name="Thomas B.C."/>
            <person name="Morowitz M.J."/>
            <person name="Banfield J.F."/>
        </authorList>
    </citation>
    <scope>NUCLEOTIDE SEQUENCE [LARGE SCALE GENOMIC DNA]</scope>
    <source>
        <strain evidence="2">S2_006_000_R2_64</strain>
    </source>
</reference>
<dbReference type="PIRSF" id="PIRSF004789">
    <property type="entry name" value="DR1281"/>
    <property type="match status" value="1"/>
</dbReference>
<dbReference type="SUPFAM" id="SSF56300">
    <property type="entry name" value="Metallo-dependent phosphatases"/>
    <property type="match status" value="1"/>
</dbReference>
<dbReference type="InterPro" id="IPR005235">
    <property type="entry name" value="YmdB-like"/>
</dbReference>
<dbReference type="EMBL" id="QFOT01000181">
    <property type="protein sequence ID" value="PZP53442.1"/>
    <property type="molecule type" value="Genomic_DNA"/>
</dbReference>
<dbReference type="InterPro" id="IPR029052">
    <property type="entry name" value="Metallo-depent_PP-like"/>
</dbReference>
<dbReference type="Proteomes" id="UP000249739">
    <property type="component" value="Unassembled WGS sequence"/>
</dbReference>
<evidence type="ECO:0000313" key="2">
    <source>
        <dbReference type="EMBL" id="PZP53442.1"/>
    </source>
</evidence>
<comment type="caution">
    <text evidence="2">The sequence shown here is derived from an EMBL/GenBank/DDBJ whole genome shotgun (WGS) entry which is preliminary data.</text>
</comment>